<name>A0A418Q2S4_9SPHN</name>
<dbReference type="Proteomes" id="UP000285023">
    <property type="component" value="Unassembled WGS sequence"/>
</dbReference>
<accession>A0A418Q2S4</accession>
<feature type="transmembrane region" description="Helical" evidence="1">
    <location>
        <begin position="7"/>
        <end position="27"/>
    </location>
</feature>
<evidence type="ECO:0008006" key="4">
    <source>
        <dbReference type="Google" id="ProtNLM"/>
    </source>
</evidence>
<keyword evidence="1" id="KW-1133">Transmembrane helix</keyword>
<sequence>MLRTIGLATILAGTLDIIFAIAVTLFYGRDPTGMLRYVASGPYPPAAEMGSAGSALGVLVHYALMAIMAGAYAWFARSRTFLADMPVRAGIAYGVLTYLIMNLIVVPLRFGAPVSPRPTSIATQLFAHVVLVGIPIAVIAARNLRARAVTK</sequence>
<dbReference type="RefSeq" id="WP_119531748.1">
    <property type="nucleotide sequence ID" value="NZ_QXTF01000001.1"/>
</dbReference>
<evidence type="ECO:0000256" key="1">
    <source>
        <dbReference type="SAM" id="Phobius"/>
    </source>
</evidence>
<gene>
    <name evidence="2" type="ORF">D3M59_03875</name>
</gene>
<keyword evidence="1" id="KW-0812">Transmembrane</keyword>
<protein>
    <recommendedName>
        <fullName evidence="4">DUF1440 domain-containing protein</fullName>
    </recommendedName>
</protein>
<dbReference type="AlphaFoldDB" id="A0A418Q2S4"/>
<dbReference type="EMBL" id="QXTF01000001">
    <property type="protein sequence ID" value="RIX32120.1"/>
    <property type="molecule type" value="Genomic_DNA"/>
</dbReference>
<comment type="caution">
    <text evidence="2">The sequence shown here is derived from an EMBL/GenBank/DDBJ whole genome shotgun (WGS) entry which is preliminary data.</text>
</comment>
<feature type="transmembrane region" description="Helical" evidence="1">
    <location>
        <begin position="52"/>
        <end position="75"/>
    </location>
</feature>
<dbReference type="OrthoDB" id="118190at2"/>
<proteinExistence type="predicted"/>
<keyword evidence="3" id="KW-1185">Reference proteome</keyword>
<evidence type="ECO:0000313" key="3">
    <source>
        <dbReference type="Proteomes" id="UP000285023"/>
    </source>
</evidence>
<evidence type="ECO:0000313" key="2">
    <source>
        <dbReference type="EMBL" id="RIX32120.1"/>
    </source>
</evidence>
<keyword evidence="1" id="KW-0472">Membrane</keyword>
<organism evidence="2 3">
    <name type="scientific">Sphingomonas edaphi</name>
    <dbReference type="NCBI Taxonomy" id="2315689"/>
    <lineage>
        <taxon>Bacteria</taxon>
        <taxon>Pseudomonadati</taxon>
        <taxon>Pseudomonadota</taxon>
        <taxon>Alphaproteobacteria</taxon>
        <taxon>Sphingomonadales</taxon>
        <taxon>Sphingomonadaceae</taxon>
        <taxon>Sphingomonas</taxon>
    </lineage>
</organism>
<feature type="transmembrane region" description="Helical" evidence="1">
    <location>
        <begin position="125"/>
        <end position="144"/>
    </location>
</feature>
<reference evidence="2 3" key="1">
    <citation type="submission" date="2018-09" db="EMBL/GenBank/DDBJ databases">
        <title>Sphingomonas sp. DAC4.</title>
        <authorList>
            <person name="Seo T."/>
        </authorList>
    </citation>
    <scope>NUCLEOTIDE SEQUENCE [LARGE SCALE GENOMIC DNA]</scope>
    <source>
        <strain evidence="2 3">DAC4</strain>
    </source>
</reference>
<feature type="transmembrane region" description="Helical" evidence="1">
    <location>
        <begin position="87"/>
        <end position="105"/>
    </location>
</feature>